<reference evidence="2" key="1">
    <citation type="submission" date="2019-09" db="EMBL/GenBank/DDBJ databases">
        <title>The Mitochondrial Proteome of the Jakobid, Andalucia godoyi, a Protist With the Most Gene-Rich and Bacteria-Like Mitochondrial Genome.</title>
        <authorList>
            <person name="Gray M.W."/>
            <person name="Burger G."/>
            <person name="Derelle R."/>
            <person name="Klimes V."/>
            <person name="Leger M."/>
            <person name="Sarrasin M."/>
            <person name="Vlcek C."/>
            <person name="Roger A.J."/>
            <person name="Elias M."/>
            <person name="Lang B.F."/>
        </authorList>
    </citation>
    <scope>NUCLEOTIDE SEQUENCE</scope>
    <source>
        <strain evidence="2">And28</strain>
    </source>
</reference>
<dbReference type="GO" id="GO:0050080">
    <property type="term" value="F:malonyl-CoA decarboxylase activity"/>
    <property type="evidence" value="ECO:0007669"/>
    <property type="project" value="InterPro"/>
</dbReference>
<dbReference type="AlphaFoldDB" id="A0A8K0F299"/>
<feature type="domain" description="Malonyl-CoA decarboxylase C-terminal" evidence="1">
    <location>
        <begin position="49"/>
        <end position="186"/>
    </location>
</feature>
<protein>
    <submittedName>
        <fullName evidence="2">Putative malonyl-CoA decarboxylase</fullName>
    </submittedName>
</protein>
<dbReference type="Proteomes" id="UP000799049">
    <property type="component" value="Unassembled WGS sequence"/>
</dbReference>
<comment type="caution">
    <text evidence="2">The sequence shown here is derived from an EMBL/GenBank/DDBJ whole genome shotgun (WGS) entry which is preliminary data.</text>
</comment>
<dbReference type="Gene3D" id="3.40.630.150">
    <property type="entry name" value="Malonyl-CoA decarboxylase, catalytic domain"/>
    <property type="match status" value="2"/>
</dbReference>
<dbReference type="GO" id="GO:2001294">
    <property type="term" value="P:malonyl-CoA catabolic process"/>
    <property type="evidence" value="ECO:0007669"/>
    <property type="project" value="TreeGrafter"/>
</dbReference>
<feature type="domain" description="Malonyl-CoA decarboxylase C-terminal" evidence="1">
    <location>
        <begin position="208"/>
        <end position="251"/>
    </location>
</feature>
<dbReference type="EMBL" id="VRVR01000021">
    <property type="protein sequence ID" value="KAF0852688.1"/>
    <property type="molecule type" value="Genomic_DNA"/>
</dbReference>
<dbReference type="GO" id="GO:0006085">
    <property type="term" value="P:acetyl-CoA biosynthetic process"/>
    <property type="evidence" value="ECO:0007669"/>
    <property type="project" value="TreeGrafter"/>
</dbReference>
<evidence type="ECO:0000313" key="3">
    <source>
        <dbReference type="Proteomes" id="UP000799049"/>
    </source>
</evidence>
<organism evidence="2 3">
    <name type="scientific">Andalucia godoyi</name>
    <name type="common">Flagellate</name>
    <dbReference type="NCBI Taxonomy" id="505711"/>
    <lineage>
        <taxon>Eukaryota</taxon>
        <taxon>Discoba</taxon>
        <taxon>Jakobida</taxon>
        <taxon>Andalucina</taxon>
        <taxon>Andaluciidae</taxon>
        <taxon>Andalucia</taxon>
    </lineage>
</organism>
<dbReference type="InterPro" id="IPR007956">
    <property type="entry name" value="Malonyl_CoA_deC_C"/>
</dbReference>
<proteinExistence type="predicted"/>
<name>A0A8K0F299_ANDGO</name>
<gene>
    <name evidence="2" type="ORF">ANDGO_05604</name>
</gene>
<dbReference type="Pfam" id="PF05292">
    <property type="entry name" value="MCD"/>
    <property type="match status" value="2"/>
</dbReference>
<evidence type="ECO:0000259" key="1">
    <source>
        <dbReference type="Pfam" id="PF05292"/>
    </source>
</evidence>
<dbReference type="GO" id="GO:0005782">
    <property type="term" value="C:peroxisomal matrix"/>
    <property type="evidence" value="ECO:0007669"/>
    <property type="project" value="TreeGrafter"/>
</dbReference>
<dbReference type="PANTHER" id="PTHR28641:SF1">
    <property type="entry name" value="MALONYL-COA DECARBOXYLASE, MITOCHONDRIAL"/>
    <property type="match status" value="1"/>
</dbReference>
<accession>A0A8K0F299</accession>
<dbReference type="InterPro" id="IPR042303">
    <property type="entry name" value="Malonyl_CoA_deC_C_sf"/>
</dbReference>
<dbReference type="InterPro" id="IPR038917">
    <property type="entry name" value="Malonyl_CoA_deC"/>
</dbReference>
<sequence length="284" mass="32145">MSAVPEMETLKRSLDTLFSYWLSPAVLRVQSFTRHRNNDEKWRSWTAFVMANESVHKFRDVQDVEIRACGRNRRIYMLTSDSMKDPLAFVSVAFVPDVASSMKDIFDDGIYEAANTRNCDITNPCAIFYSINSPHKGLKGMDMGNILLKKMVYSSRFDDAADFANVTKMSTLSPIPTLAPYLRAKEIDFSSMTFGEQSVVVAEYLAVQKKDPVMRFHCANGAVLWRLNSMADLSENGQRQSFGWMVNYLYDKDSLAQNAANFQDNQSVAMSTQVAAIVKIRAKQ</sequence>
<dbReference type="GO" id="GO:0006633">
    <property type="term" value="P:fatty acid biosynthetic process"/>
    <property type="evidence" value="ECO:0007669"/>
    <property type="project" value="InterPro"/>
</dbReference>
<dbReference type="PANTHER" id="PTHR28641">
    <property type="match status" value="1"/>
</dbReference>
<keyword evidence="3" id="KW-1185">Reference proteome</keyword>
<dbReference type="GO" id="GO:0005759">
    <property type="term" value="C:mitochondrial matrix"/>
    <property type="evidence" value="ECO:0007669"/>
    <property type="project" value="TreeGrafter"/>
</dbReference>
<dbReference type="OrthoDB" id="426718at2759"/>
<evidence type="ECO:0000313" key="2">
    <source>
        <dbReference type="EMBL" id="KAF0852688.1"/>
    </source>
</evidence>